<dbReference type="PROSITE" id="PS00154">
    <property type="entry name" value="ATPASE_E1_E2"/>
    <property type="match status" value="1"/>
</dbReference>
<keyword evidence="5" id="KW-0597">Phosphoprotein</keyword>
<dbReference type="PRINTS" id="PR00119">
    <property type="entry name" value="CATATPASE"/>
</dbReference>
<dbReference type="CDD" id="cd00371">
    <property type="entry name" value="HMA"/>
    <property type="match status" value="1"/>
</dbReference>
<dbReference type="Proteomes" id="UP000244932">
    <property type="component" value="Unassembled WGS sequence"/>
</dbReference>
<evidence type="ECO:0000256" key="11">
    <source>
        <dbReference type="ARBA" id="ARBA00022967"/>
    </source>
</evidence>
<dbReference type="GO" id="GO:0016887">
    <property type="term" value="F:ATP hydrolysis activity"/>
    <property type="evidence" value="ECO:0007669"/>
    <property type="project" value="InterPro"/>
</dbReference>
<feature type="transmembrane region" description="Helical" evidence="15">
    <location>
        <begin position="398"/>
        <end position="426"/>
    </location>
</feature>
<dbReference type="SUPFAM" id="SSF55008">
    <property type="entry name" value="HMA, heavy metal-associated domain"/>
    <property type="match status" value="1"/>
</dbReference>
<feature type="domain" description="HMA" evidence="16">
    <location>
        <begin position="40"/>
        <end position="105"/>
    </location>
</feature>
<dbReference type="GO" id="GO:0005886">
    <property type="term" value="C:plasma membrane"/>
    <property type="evidence" value="ECO:0007669"/>
    <property type="project" value="UniProtKB-SubCell"/>
</dbReference>
<proteinExistence type="inferred from homology"/>
<evidence type="ECO:0000256" key="9">
    <source>
        <dbReference type="ARBA" id="ARBA00022840"/>
    </source>
</evidence>
<dbReference type="Gene3D" id="3.30.70.100">
    <property type="match status" value="1"/>
</dbReference>
<keyword evidence="6 15" id="KW-0812">Transmembrane</keyword>
<evidence type="ECO:0000256" key="2">
    <source>
        <dbReference type="ARBA" id="ARBA00006024"/>
    </source>
</evidence>
<dbReference type="Pfam" id="PF00122">
    <property type="entry name" value="E1-E2_ATPase"/>
    <property type="match status" value="1"/>
</dbReference>
<keyword evidence="7 15" id="KW-0479">Metal-binding</keyword>
<dbReference type="PROSITE" id="PS01229">
    <property type="entry name" value="COF_2"/>
    <property type="match status" value="1"/>
</dbReference>
<dbReference type="SUPFAM" id="SSF56784">
    <property type="entry name" value="HAD-like"/>
    <property type="match status" value="1"/>
</dbReference>
<evidence type="ECO:0000256" key="8">
    <source>
        <dbReference type="ARBA" id="ARBA00022741"/>
    </source>
</evidence>
<dbReference type="SUPFAM" id="SSF81653">
    <property type="entry name" value="Calcium ATPase, transduction domain A"/>
    <property type="match status" value="1"/>
</dbReference>
<dbReference type="EC" id="3.6.3.54" evidence="17"/>
<evidence type="ECO:0000256" key="14">
    <source>
        <dbReference type="ARBA" id="ARBA00023136"/>
    </source>
</evidence>
<gene>
    <name evidence="17" type="primary">copA</name>
    <name evidence="17" type="ORF">POI8812_03337</name>
</gene>
<keyword evidence="9 15" id="KW-0067">ATP-binding</keyword>
<dbReference type="InterPro" id="IPR001757">
    <property type="entry name" value="P_typ_ATPase"/>
</dbReference>
<accession>A0A2R8AFY9</accession>
<dbReference type="GO" id="GO:0005524">
    <property type="term" value="F:ATP binding"/>
    <property type="evidence" value="ECO:0007669"/>
    <property type="project" value="UniProtKB-UniRule"/>
</dbReference>
<dbReference type="InterPro" id="IPR036412">
    <property type="entry name" value="HAD-like_sf"/>
</dbReference>
<reference evidence="17 18" key="1">
    <citation type="submission" date="2018-03" db="EMBL/GenBank/DDBJ databases">
        <authorList>
            <person name="Keele B.F."/>
        </authorList>
    </citation>
    <scope>NUCLEOTIDE SEQUENCE [LARGE SCALE GENOMIC DNA]</scope>
    <source>
        <strain evidence="17 18">CeCT 8812</strain>
    </source>
</reference>
<dbReference type="AlphaFoldDB" id="A0A2R8AFY9"/>
<keyword evidence="17" id="KW-0378">Hydrolase</keyword>
<sequence>MSCCANLVDTTVAGSAADAPRNSHLEDIARSAQIDADGTAHLVVSATAINCGACVRTLERGLAALDGVQAVRVNLTLRRITLQLANAAQIGAVLDEMQRLGYPATLVDDAALGREDAEAKTLLQALAVSGFAAGNVMLLSVSVWAGAEGATRDLFHMLSAMIAVPIVGWAGQTFFRSAIAALRAGRLNMDVPIALALILSLTMSVVETARGGEEVYFDAALTLTFFLLVGRYLDRLMRARARRAVVSLGRLAARGAYRVDPEHGLEWIAVEDIQPGMVLRLAVGDRAPVNGVICNGRTTLDRALVSGESEPVAGEIGSEVEAGVLNLSGPIELRATARAEDSFLADVMKMMDVAEQGRAGCRRIADRAAALYAPVVHLLALITFAGWMIAGAGAHESLFIAISVLIITCPCALALAVPVVQVIAAARLFEAGILLKDGSGLERLAQADTVVFDKTGTLTTGIPGIRALGTLTMPDVALTLARHSSHPASRALARELNSAREVELVDIFEEAGQGIEGRLPDGRVARLGRPEWVAKIALDLPSAQASTAFAIAGERACGFALAEVLRPGAHQTIWELVADVEGVALLSGDAPHAVNKVARQLGIEAAQARLTPQAKVARIAELQADGARVVMVGDGLNDSPALAAAHVSIAPSSASDVGRMAADFVFTRPSLRAVPQAMDIARRAARLVRQNLGIAVVYNCIAIPIAVSGHVTPLVAALAMSGSSIVVVANALRLAGVKEAKTVGVQTIPEQLV</sequence>
<dbReference type="InterPro" id="IPR008250">
    <property type="entry name" value="ATPase_P-typ_transduc_dom_A_sf"/>
</dbReference>
<dbReference type="NCBIfam" id="TIGR01511">
    <property type="entry name" value="ATPase-IB1_Cu"/>
    <property type="match status" value="1"/>
</dbReference>
<dbReference type="InterPro" id="IPR006121">
    <property type="entry name" value="HMA_dom"/>
</dbReference>
<dbReference type="Gene3D" id="3.40.1110.10">
    <property type="entry name" value="Calcium-transporting ATPase, cytoplasmic domain N"/>
    <property type="match status" value="1"/>
</dbReference>
<dbReference type="InterPro" id="IPR023298">
    <property type="entry name" value="ATPase_P-typ_TM_dom_sf"/>
</dbReference>
<protein>
    <submittedName>
        <fullName evidence="17">Copper-exporting P-type ATPase A</fullName>
        <ecNumber evidence="17">3.6.3.54</ecNumber>
    </submittedName>
</protein>
<evidence type="ECO:0000256" key="6">
    <source>
        <dbReference type="ARBA" id="ARBA00022692"/>
    </source>
</evidence>
<keyword evidence="4 15" id="KW-1003">Cell membrane</keyword>
<organism evidence="17 18">
    <name type="scientific">Pontivivens insulae</name>
    <dbReference type="NCBI Taxonomy" id="1639689"/>
    <lineage>
        <taxon>Bacteria</taxon>
        <taxon>Pseudomonadati</taxon>
        <taxon>Pseudomonadota</taxon>
        <taxon>Alphaproteobacteria</taxon>
        <taxon>Rhodobacterales</taxon>
        <taxon>Paracoccaceae</taxon>
        <taxon>Pontivivens</taxon>
    </lineage>
</organism>
<dbReference type="NCBIfam" id="TIGR01494">
    <property type="entry name" value="ATPase_P-type"/>
    <property type="match status" value="1"/>
</dbReference>
<dbReference type="GO" id="GO:0043682">
    <property type="term" value="F:P-type divalent copper transporter activity"/>
    <property type="evidence" value="ECO:0007669"/>
    <property type="project" value="TreeGrafter"/>
</dbReference>
<keyword evidence="10" id="KW-0460">Magnesium</keyword>
<feature type="transmembrane region" description="Helical" evidence="15">
    <location>
        <begin position="687"/>
        <end position="707"/>
    </location>
</feature>
<keyword evidence="3" id="KW-0813">Transport</keyword>
<keyword evidence="12 15" id="KW-1133">Transmembrane helix</keyword>
<feature type="transmembrane region" description="Helical" evidence="15">
    <location>
        <begin position="713"/>
        <end position="732"/>
    </location>
</feature>
<feature type="transmembrane region" description="Helical" evidence="15">
    <location>
        <begin position="157"/>
        <end position="175"/>
    </location>
</feature>
<evidence type="ECO:0000256" key="12">
    <source>
        <dbReference type="ARBA" id="ARBA00022989"/>
    </source>
</evidence>
<keyword evidence="14 15" id="KW-0472">Membrane</keyword>
<evidence type="ECO:0000256" key="7">
    <source>
        <dbReference type="ARBA" id="ARBA00022723"/>
    </source>
</evidence>
<dbReference type="EMBL" id="OMKW01000004">
    <property type="protein sequence ID" value="SPF30990.1"/>
    <property type="molecule type" value="Genomic_DNA"/>
</dbReference>
<dbReference type="GO" id="GO:0005507">
    <property type="term" value="F:copper ion binding"/>
    <property type="evidence" value="ECO:0007669"/>
    <property type="project" value="TreeGrafter"/>
</dbReference>
<keyword evidence="11" id="KW-1278">Translocase</keyword>
<comment type="similarity">
    <text evidence="2 15">Belongs to the cation transport ATPase (P-type) (TC 3.A.3) family. Type IB subfamily.</text>
</comment>
<dbReference type="InterPro" id="IPR027256">
    <property type="entry name" value="P-typ_ATPase_IB"/>
</dbReference>
<dbReference type="Gene3D" id="3.40.50.1000">
    <property type="entry name" value="HAD superfamily/HAD-like"/>
    <property type="match status" value="1"/>
</dbReference>
<dbReference type="InterPro" id="IPR059000">
    <property type="entry name" value="ATPase_P-type_domA"/>
</dbReference>
<keyword evidence="8 15" id="KW-0547">Nucleotide-binding</keyword>
<name>A0A2R8AFY9_9RHOB</name>
<evidence type="ECO:0000256" key="1">
    <source>
        <dbReference type="ARBA" id="ARBA00004651"/>
    </source>
</evidence>
<dbReference type="InterPro" id="IPR023214">
    <property type="entry name" value="HAD_sf"/>
</dbReference>
<dbReference type="NCBIfam" id="TIGR01512">
    <property type="entry name" value="ATPase-IB2_Cd"/>
    <property type="match status" value="1"/>
</dbReference>
<dbReference type="InterPro" id="IPR018303">
    <property type="entry name" value="ATPase_P-typ_P_site"/>
</dbReference>
<evidence type="ECO:0000259" key="16">
    <source>
        <dbReference type="PROSITE" id="PS50846"/>
    </source>
</evidence>
<dbReference type="NCBIfam" id="TIGR01525">
    <property type="entry name" value="ATPase-IB_hvy"/>
    <property type="match status" value="1"/>
</dbReference>
<evidence type="ECO:0000256" key="3">
    <source>
        <dbReference type="ARBA" id="ARBA00022448"/>
    </source>
</evidence>
<feature type="transmembrane region" description="Helical" evidence="15">
    <location>
        <begin position="215"/>
        <end position="233"/>
    </location>
</feature>
<feature type="transmembrane region" description="Helical" evidence="15">
    <location>
        <begin position="122"/>
        <end position="145"/>
    </location>
</feature>
<keyword evidence="18" id="KW-1185">Reference proteome</keyword>
<evidence type="ECO:0000256" key="15">
    <source>
        <dbReference type="RuleBase" id="RU362081"/>
    </source>
</evidence>
<feature type="transmembrane region" description="Helical" evidence="15">
    <location>
        <begin position="371"/>
        <end position="392"/>
    </location>
</feature>
<dbReference type="PANTHER" id="PTHR43520">
    <property type="entry name" value="ATP7, ISOFORM B"/>
    <property type="match status" value="1"/>
</dbReference>
<dbReference type="RefSeq" id="WP_162844989.1">
    <property type="nucleotide sequence ID" value="NZ_OMKW01000004.1"/>
</dbReference>
<dbReference type="PRINTS" id="PR00943">
    <property type="entry name" value="CUATPASE"/>
</dbReference>
<keyword evidence="13" id="KW-0406">Ion transport</keyword>
<dbReference type="Pfam" id="PF00702">
    <property type="entry name" value="Hydrolase"/>
    <property type="match status" value="1"/>
</dbReference>
<evidence type="ECO:0000256" key="5">
    <source>
        <dbReference type="ARBA" id="ARBA00022553"/>
    </source>
</evidence>
<dbReference type="Gene3D" id="2.70.150.10">
    <property type="entry name" value="Calcium-transporting ATPase, cytoplasmic transduction domain A"/>
    <property type="match status" value="1"/>
</dbReference>
<evidence type="ECO:0000256" key="10">
    <source>
        <dbReference type="ARBA" id="ARBA00022842"/>
    </source>
</evidence>
<evidence type="ECO:0000313" key="18">
    <source>
        <dbReference type="Proteomes" id="UP000244932"/>
    </source>
</evidence>
<evidence type="ECO:0000256" key="13">
    <source>
        <dbReference type="ARBA" id="ARBA00023065"/>
    </source>
</evidence>
<evidence type="ECO:0000256" key="4">
    <source>
        <dbReference type="ARBA" id="ARBA00022475"/>
    </source>
</evidence>
<dbReference type="GO" id="GO:0055070">
    <property type="term" value="P:copper ion homeostasis"/>
    <property type="evidence" value="ECO:0007669"/>
    <property type="project" value="TreeGrafter"/>
</dbReference>
<feature type="transmembrane region" description="Helical" evidence="15">
    <location>
        <begin position="187"/>
        <end position="209"/>
    </location>
</feature>
<dbReference type="InterPro" id="IPR023299">
    <property type="entry name" value="ATPase_P-typ_cyto_dom_N"/>
</dbReference>
<dbReference type="PANTHER" id="PTHR43520:SF5">
    <property type="entry name" value="CATION-TRANSPORTING P-TYPE ATPASE-RELATED"/>
    <property type="match status" value="1"/>
</dbReference>
<dbReference type="PROSITE" id="PS50846">
    <property type="entry name" value="HMA_2"/>
    <property type="match status" value="1"/>
</dbReference>
<evidence type="ECO:0000313" key="17">
    <source>
        <dbReference type="EMBL" id="SPF30990.1"/>
    </source>
</evidence>
<comment type="subcellular location">
    <subcellularLocation>
        <location evidence="1">Cell membrane</location>
        <topology evidence="1">Multi-pass membrane protein</topology>
    </subcellularLocation>
</comment>
<dbReference type="SUPFAM" id="SSF81665">
    <property type="entry name" value="Calcium ATPase, transmembrane domain M"/>
    <property type="match status" value="1"/>
</dbReference>
<dbReference type="InterPro" id="IPR036163">
    <property type="entry name" value="HMA_dom_sf"/>
</dbReference>